<name>A0A803QAC6_CANSA</name>
<evidence type="ECO:0000313" key="3">
    <source>
        <dbReference type="Proteomes" id="UP000596661"/>
    </source>
</evidence>
<reference evidence="2" key="2">
    <citation type="submission" date="2021-03" db="UniProtKB">
        <authorList>
            <consortium name="EnsemblPlants"/>
        </authorList>
    </citation>
    <scope>IDENTIFICATION</scope>
</reference>
<dbReference type="Proteomes" id="UP000596661">
    <property type="component" value="Chromosome 8"/>
</dbReference>
<sequence length="153" mass="16993">MYGCYLVFICKFLQNIHHCNWSNSPPFFGVSGQNATKIHMARSLNQQDSSANLPTGRIISWLNLPSVKKIGLFLAKLFFPMSVSSSPPPIAPHAPHTCNHRHLRQQPPSEPPEKLRTPPATFDPHQSPLISTPPPTFDPQLRTTLAPSSHVTV</sequence>
<reference evidence="2" key="1">
    <citation type="submission" date="2018-11" db="EMBL/GenBank/DDBJ databases">
        <authorList>
            <person name="Grassa J C."/>
        </authorList>
    </citation>
    <scope>NUCLEOTIDE SEQUENCE [LARGE SCALE GENOMIC DNA]</scope>
</reference>
<dbReference type="Gramene" id="evm.model.08.1963">
    <property type="protein sequence ID" value="cds.evm.model.08.1963"/>
    <property type="gene ID" value="evm.TU.08.1963"/>
</dbReference>
<keyword evidence="3" id="KW-1185">Reference proteome</keyword>
<dbReference type="EMBL" id="UZAU01000717">
    <property type="status" value="NOT_ANNOTATED_CDS"/>
    <property type="molecule type" value="Genomic_DNA"/>
</dbReference>
<dbReference type="EnsemblPlants" id="evm.model.08.1963">
    <property type="protein sequence ID" value="cds.evm.model.08.1963"/>
    <property type="gene ID" value="evm.TU.08.1963"/>
</dbReference>
<evidence type="ECO:0000313" key="2">
    <source>
        <dbReference type="EnsemblPlants" id="cds.evm.model.08.1963"/>
    </source>
</evidence>
<protein>
    <submittedName>
        <fullName evidence="2">Uncharacterized protein</fullName>
    </submittedName>
</protein>
<accession>A0A803QAC6</accession>
<feature type="compositionally biased region" description="Polar residues" evidence="1">
    <location>
        <begin position="141"/>
        <end position="153"/>
    </location>
</feature>
<feature type="region of interest" description="Disordered" evidence="1">
    <location>
        <begin position="90"/>
        <end position="153"/>
    </location>
</feature>
<organism evidence="2 3">
    <name type="scientific">Cannabis sativa</name>
    <name type="common">Hemp</name>
    <name type="synonym">Marijuana</name>
    <dbReference type="NCBI Taxonomy" id="3483"/>
    <lineage>
        <taxon>Eukaryota</taxon>
        <taxon>Viridiplantae</taxon>
        <taxon>Streptophyta</taxon>
        <taxon>Embryophyta</taxon>
        <taxon>Tracheophyta</taxon>
        <taxon>Spermatophyta</taxon>
        <taxon>Magnoliopsida</taxon>
        <taxon>eudicotyledons</taxon>
        <taxon>Gunneridae</taxon>
        <taxon>Pentapetalae</taxon>
        <taxon>rosids</taxon>
        <taxon>fabids</taxon>
        <taxon>Rosales</taxon>
        <taxon>Cannabaceae</taxon>
        <taxon>Cannabis</taxon>
    </lineage>
</organism>
<evidence type="ECO:0000256" key="1">
    <source>
        <dbReference type="SAM" id="MobiDB-lite"/>
    </source>
</evidence>
<proteinExistence type="predicted"/>
<dbReference type="AlphaFoldDB" id="A0A803QAC6"/>